<keyword evidence="8" id="KW-1185">Reference proteome</keyword>
<keyword evidence="2" id="KW-1003">Cell membrane</keyword>
<dbReference type="RefSeq" id="WP_307406001.1">
    <property type="nucleotide sequence ID" value="NZ_JAUSTW010000002.1"/>
</dbReference>
<feature type="transmembrane region" description="Helical" evidence="6">
    <location>
        <begin position="364"/>
        <end position="381"/>
    </location>
</feature>
<feature type="transmembrane region" description="Helical" evidence="6">
    <location>
        <begin position="300"/>
        <end position="323"/>
    </location>
</feature>
<comment type="caution">
    <text evidence="7">The sequence shown here is derived from an EMBL/GenBank/DDBJ whole genome shotgun (WGS) entry which is preliminary data.</text>
</comment>
<dbReference type="CDD" id="cd06173">
    <property type="entry name" value="MFS_MefA_like"/>
    <property type="match status" value="1"/>
</dbReference>
<evidence type="ECO:0008006" key="9">
    <source>
        <dbReference type="Google" id="ProtNLM"/>
    </source>
</evidence>
<dbReference type="EMBL" id="JAUSTW010000002">
    <property type="protein sequence ID" value="MDQ0198338.1"/>
    <property type="molecule type" value="Genomic_DNA"/>
</dbReference>
<dbReference type="PANTHER" id="PTHR23513">
    <property type="entry name" value="INTEGRAL MEMBRANE EFFLUX PROTEIN-RELATED"/>
    <property type="match status" value="1"/>
</dbReference>
<keyword evidence="3 6" id="KW-0812">Transmembrane</keyword>
<evidence type="ECO:0000256" key="4">
    <source>
        <dbReference type="ARBA" id="ARBA00022989"/>
    </source>
</evidence>
<dbReference type="Pfam" id="PF07690">
    <property type="entry name" value="MFS_1"/>
    <property type="match status" value="1"/>
</dbReference>
<feature type="transmembrane region" description="Helical" evidence="6">
    <location>
        <begin position="335"/>
        <end position="358"/>
    </location>
</feature>
<evidence type="ECO:0000256" key="1">
    <source>
        <dbReference type="ARBA" id="ARBA00004651"/>
    </source>
</evidence>
<dbReference type="PANTHER" id="PTHR23513:SF6">
    <property type="entry name" value="MAJOR FACILITATOR SUPERFAMILY ASSOCIATED DOMAIN-CONTAINING PROTEIN"/>
    <property type="match status" value="1"/>
</dbReference>
<feature type="transmembrane region" description="Helical" evidence="6">
    <location>
        <begin position="277"/>
        <end position="294"/>
    </location>
</feature>
<evidence type="ECO:0000313" key="8">
    <source>
        <dbReference type="Proteomes" id="UP001224122"/>
    </source>
</evidence>
<accession>A0ABT9XS16</accession>
<reference evidence="7 8" key="1">
    <citation type="submission" date="2023-07" db="EMBL/GenBank/DDBJ databases">
        <title>Genomic Encyclopedia of Type Strains, Phase IV (KMG-IV): sequencing the most valuable type-strain genomes for metagenomic binning, comparative biology and taxonomic classification.</title>
        <authorList>
            <person name="Goeker M."/>
        </authorList>
    </citation>
    <scope>NUCLEOTIDE SEQUENCE [LARGE SCALE GENOMIC DNA]</scope>
    <source>
        <strain evidence="7 8">DSM 27594</strain>
    </source>
</reference>
<keyword evidence="4 6" id="KW-1133">Transmembrane helix</keyword>
<evidence type="ECO:0000256" key="3">
    <source>
        <dbReference type="ARBA" id="ARBA00022692"/>
    </source>
</evidence>
<feature type="transmembrane region" description="Helical" evidence="6">
    <location>
        <begin position="36"/>
        <end position="61"/>
    </location>
</feature>
<keyword evidence="5 6" id="KW-0472">Membrane</keyword>
<dbReference type="SUPFAM" id="SSF103473">
    <property type="entry name" value="MFS general substrate transporter"/>
    <property type="match status" value="1"/>
</dbReference>
<feature type="transmembrane region" description="Helical" evidence="6">
    <location>
        <begin position="247"/>
        <end position="270"/>
    </location>
</feature>
<feature type="transmembrane region" description="Helical" evidence="6">
    <location>
        <begin position="7"/>
        <end position="30"/>
    </location>
</feature>
<dbReference type="Proteomes" id="UP001224122">
    <property type="component" value="Unassembled WGS sequence"/>
</dbReference>
<feature type="transmembrane region" description="Helical" evidence="6">
    <location>
        <begin position="215"/>
        <end position="235"/>
    </location>
</feature>
<comment type="subcellular location">
    <subcellularLocation>
        <location evidence="1">Cell membrane</location>
        <topology evidence="1">Multi-pass membrane protein</topology>
    </subcellularLocation>
</comment>
<dbReference type="InterPro" id="IPR011701">
    <property type="entry name" value="MFS"/>
</dbReference>
<dbReference type="InterPro" id="IPR036259">
    <property type="entry name" value="MFS_trans_sf"/>
</dbReference>
<organism evidence="7 8">
    <name type="scientific">Neobacillus ginsengisoli</name>
    <dbReference type="NCBI Taxonomy" id="904295"/>
    <lineage>
        <taxon>Bacteria</taxon>
        <taxon>Bacillati</taxon>
        <taxon>Bacillota</taxon>
        <taxon>Bacilli</taxon>
        <taxon>Bacillales</taxon>
        <taxon>Bacillaceae</taxon>
        <taxon>Neobacillus</taxon>
    </lineage>
</organism>
<dbReference type="Gene3D" id="1.20.1250.20">
    <property type="entry name" value="MFS general substrate transporter like domains"/>
    <property type="match status" value="2"/>
</dbReference>
<feature type="transmembrane region" description="Helical" evidence="6">
    <location>
        <begin position="139"/>
        <end position="158"/>
    </location>
</feature>
<evidence type="ECO:0000256" key="5">
    <source>
        <dbReference type="ARBA" id="ARBA00023136"/>
    </source>
</evidence>
<sequence length="394" mass="44156">MKNKLSYLLGSMISNFGDGIQQIAIIWYIYHLTGQALSIGFMIAIYYLPSILITPFVAVYVDHHKSKNIVVTTDILRFLIVLGMSTLIFFKTESILLVYFLQFLLAICYTVYKPAEQSFIKESFSDKDIPFVISKSSSLNEVAVIAGSAVSGVFLIKLSLFSGFFINSLTFLIAGLFFFQVIRLNEKKVNHTKINYISELVSGCHFINKTAGMKYLLFLSILNSISIQMTTTILLPLAEIFKGRSGLYSLFDISFAVGGIISGMIVTFFLRHFKQKSIIFTMTGMAISSLLLYFNRMDLIAATFIFLLGLFTMSHLIITQTLIQLNSTKEYIARVVGLRTILASMVKITSALTTGILISKVGVFNNFLFFTAILFVSFFTLKGLKNVHLSQELT</sequence>
<gene>
    <name evidence="7" type="ORF">J2S10_001479</name>
</gene>
<feature type="transmembrane region" description="Helical" evidence="6">
    <location>
        <begin position="164"/>
        <end position="184"/>
    </location>
</feature>
<protein>
    <recommendedName>
        <fullName evidence="9">MFS transporter</fullName>
    </recommendedName>
</protein>
<feature type="transmembrane region" description="Helical" evidence="6">
    <location>
        <begin position="68"/>
        <end position="90"/>
    </location>
</feature>
<feature type="transmembrane region" description="Helical" evidence="6">
    <location>
        <begin position="96"/>
        <end position="112"/>
    </location>
</feature>
<name>A0ABT9XS16_9BACI</name>
<proteinExistence type="predicted"/>
<evidence type="ECO:0000256" key="6">
    <source>
        <dbReference type="SAM" id="Phobius"/>
    </source>
</evidence>
<evidence type="ECO:0000256" key="2">
    <source>
        <dbReference type="ARBA" id="ARBA00022475"/>
    </source>
</evidence>
<evidence type="ECO:0000313" key="7">
    <source>
        <dbReference type="EMBL" id="MDQ0198338.1"/>
    </source>
</evidence>